<accession>A0A9W7E9U3</accession>
<sequence length="366" mass="41029">MDGFHPSHVPAIYNLSLEYAVYDDWHASVPGPTMVNRAYAASATSNGMGFNDPARELVGLPQKTMFEQLLDMGLDYRVYFQQFPSVLQHKGLRRHLRKFRQLRKFYEDAAKGDLPEFTWLEPGYFDGLGFSATDQHPDHDVSAGDDLIRRVYNAVRAGPKWESTALVITYDEHGGFFDHKPPPQPAPSPDGIPSTEPPFEFDRLGVRIPTVIVSPLIPRGTVVHATQGEGEFEHSSIISTVVHKIFKAAEGKPEPTYLTERDKWASTFEDVFSLAKPRSDCPSEAPAVESHRVRFPGLLPPLDGKMPVSDLQAELIQVAASLEIEDLCGVEEDIMLGRKKHENEGEAGEWIMMRVEECLGMKLERE</sequence>
<evidence type="ECO:0000313" key="4">
    <source>
        <dbReference type="Proteomes" id="UP001165082"/>
    </source>
</evidence>
<dbReference type="GO" id="GO:0009395">
    <property type="term" value="P:phospholipid catabolic process"/>
    <property type="evidence" value="ECO:0007669"/>
    <property type="project" value="TreeGrafter"/>
</dbReference>
<dbReference type="SUPFAM" id="SSF53649">
    <property type="entry name" value="Alkaline phosphatase-like"/>
    <property type="match status" value="1"/>
</dbReference>
<evidence type="ECO:0000256" key="1">
    <source>
        <dbReference type="ARBA" id="ARBA00022801"/>
    </source>
</evidence>
<dbReference type="Pfam" id="PF04185">
    <property type="entry name" value="Phosphoesterase"/>
    <property type="match status" value="1"/>
</dbReference>
<organism evidence="3 4">
    <name type="scientific">Triparma retinervis</name>
    <dbReference type="NCBI Taxonomy" id="2557542"/>
    <lineage>
        <taxon>Eukaryota</taxon>
        <taxon>Sar</taxon>
        <taxon>Stramenopiles</taxon>
        <taxon>Ochrophyta</taxon>
        <taxon>Bolidophyceae</taxon>
        <taxon>Parmales</taxon>
        <taxon>Triparmaceae</taxon>
        <taxon>Triparma</taxon>
    </lineage>
</organism>
<dbReference type="AlphaFoldDB" id="A0A9W7E9U3"/>
<reference evidence="3" key="1">
    <citation type="submission" date="2022-07" db="EMBL/GenBank/DDBJ databases">
        <title>Genome analysis of Parmales, a sister group of diatoms, reveals the evolutionary specialization of diatoms from phago-mixotrophs to photoautotrophs.</title>
        <authorList>
            <person name="Ban H."/>
            <person name="Sato S."/>
            <person name="Yoshikawa S."/>
            <person name="Kazumasa Y."/>
            <person name="Nakamura Y."/>
            <person name="Ichinomiya M."/>
            <person name="Saitoh K."/>
            <person name="Sato N."/>
            <person name="Blanc-Mathieu R."/>
            <person name="Endo H."/>
            <person name="Kuwata A."/>
            <person name="Ogata H."/>
        </authorList>
    </citation>
    <scope>NUCLEOTIDE SEQUENCE</scope>
</reference>
<comment type="caution">
    <text evidence="3">The sequence shown here is derived from an EMBL/GenBank/DDBJ whole genome shotgun (WGS) entry which is preliminary data.</text>
</comment>
<evidence type="ECO:0008006" key="5">
    <source>
        <dbReference type="Google" id="ProtNLM"/>
    </source>
</evidence>
<dbReference type="GO" id="GO:0042578">
    <property type="term" value="F:phosphoric ester hydrolase activity"/>
    <property type="evidence" value="ECO:0007669"/>
    <property type="project" value="UniProtKB-ARBA"/>
</dbReference>
<protein>
    <recommendedName>
        <fullName evidence="5">Phosphoesterase</fullName>
    </recommendedName>
</protein>
<gene>
    <name evidence="3" type="ORF">TrRE_jg11119</name>
</gene>
<dbReference type="OrthoDB" id="5135119at2759"/>
<dbReference type="Proteomes" id="UP001165082">
    <property type="component" value="Unassembled WGS sequence"/>
</dbReference>
<evidence type="ECO:0000313" key="3">
    <source>
        <dbReference type="EMBL" id="GMH71192.1"/>
    </source>
</evidence>
<name>A0A9W7E9U3_9STRA</name>
<keyword evidence="4" id="KW-1185">Reference proteome</keyword>
<dbReference type="EMBL" id="BRXZ01002836">
    <property type="protein sequence ID" value="GMH71192.1"/>
    <property type="molecule type" value="Genomic_DNA"/>
</dbReference>
<dbReference type="Gene3D" id="3.40.720.10">
    <property type="entry name" value="Alkaline Phosphatase, subunit A"/>
    <property type="match status" value="2"/>
</dbReference>
<feature type="region of interest" description="Disordered" evidence="2">
    <location>
        <begin position="178"/>
        <end position="199"/>
    </location>
</feature>
<keyword evidence="1" id="KW-0378">Hydrolase</keyword>
<proteinExistence type="predicted"/>
<dbReference type="PANTHER" id="PTHR31956">
    <property type="entry name" value="NON-SPECIFIC PHOSPHOLIPASE C4-RELATED"/>
    <property type="match status" value="1"/>
</dbReference>
<dbReference type="InterPro" id="IPR007312">
    <property type="entry name" value="Phosphoesterase"/>
</dbReference>
<dbReference type="InterPro" id="IPR017850">
    <property type="entry name" value="Alkaline_phosphatase_core_sf"/>
</dbReference>
<evidence type="ECO:0000256" key="2">
    <source>
        <dbReference type="SAM" id="MobiDB-lite"/>
    </source>
</evidence>
<dbReference type="PANTHER" id="PTHR31956:SF1">
    <property type="entry name" value="NON-SPECIFIC PHOSPHOLIPASE C1"/>
    <property type="match status" value="1"/>
</dbReference>